<reference evidence="2" key="1">
    <citation type="submission" date="2017-05" db="UniProtKB">
        <authorList>
            <consortium name="EnsemblMetazoa"/>
        </authorList>
    </citation>
    <scope>IDENTIFICATION</scope>
</reference>
<dbReference type="PANTHER" id="PTHR13743">
    <property type="entry name" value="BEIGE/BEACH-RELATED"/>
    <property type="match status" value="1"/>
</dbReference>
<dbReference type="AlphaFoldDB" id="A0A1X7SSK5"/>
<dbReference type="Gene3D" id="2.30.29.30">
    <property type="entry name" value="Pleckstrin-homology domain (PH domain)/Phosphotyrosine-binding domain (PTB)"/>
    <property type="match status" value="1"/>
</dbReference>
<dbReference type="PANTHER" id="PTHR13743:SF162">
    <property type="entry name" value="NEUROBEACHIN"/>
    <property type="match status" value="1"/>
</dbReference>
<dbReference type="OrthoDB" id="26681at2759"/>
<dbReference type="GO" id="GO:0016020">
    <property type="term" value="C:membrane"/>
    <property type="evidence" value="ECO:0007669"/>
    <property type="project" value="TreeGrafter"/>
</dbReference>
<dbReference type="SUPFAM" id="SSF50729">
    <property type="entry name" value="PH domain-like"/>
    <property type="match status" value="1"/>
</dbReference>
<name>A0A1X7SSK5_AMPQE</name>
<dbReference type="PROSITE" id="PS51783">
    <property type="entry name" value="PH_BEACH"/>
    <property type="match status" value="1"/>
</dbReference>
<evidence type="ECO:0000313" key="2">
    <source>
        <dbReference type="EnsemblMetazoa" id="Aqu2.1.05127_001"/>
    </source>
</evidence>
<dbReference type="Pfam" id="PF14844">
    <property type="entry name" value="PH_BEACH"/>
    <property type="match status" value="1"/>
</dbReference>
<dbReference type="CDD" id="cd01201">
    <property type="entry name" value="PH_BEACH"/>
    <property type="match status" value="1"/>
</dbReference>
<dbReference type="InterPro" id="IPR050865">
    <property type="entry name" value="BEACH_Domain"/>
</dbReference>
<evidence type="ECO:0000259" key="1">
    <source>
        <dbReference type="PROSITE" id="PS51783"/>
    </source>
</evidence>
<dbReference type="GO" id="GO:0019901">
    <property type="term" value="F:protein kinase binding"/>
    <property type="evidence" value="ECO:0007669"/>
    <property type="project" value="TreeGrafter"/>
</dbReference>
<proteinExistence type="predicted"/>
<dbReference type="InParanoid" id="A0A1X7SSK5"/>
<organism evidence="2">
    <name type="scientific">Amphimedon queenslandica</name>
    <name type="common">Sponge</name>
    <dbReference type="NCBI Taxonomy" id="400682"/>
    <lineage>
        <taxon>Eukaryota</taxon>
        <taxon>Metazoa</taxon>
        <taxon>Porifera</taxon>
        <taxon>Demospongiae</taxon>
        <taxon>Heteroscleromorpha</taxon>
        <taxon>Haplosclerida</taxon>
        <taxon>Niphatidae</taxon>
        <taxon>Amphimedon</taxon>
    </lineage>
</organism>
<dbReference type="GO" id="GO:0005829">
    <property type="term" value="C:cytosol"/>
    <property type="evidence" value="ECO:0007669"/>
    <property type="project" value="TreeGrafter"/>
</dbReference>
<dbReference type="EnsemblMetazoa" id="Aqu2.1.05127_001">
    <property type="protein sequence ID" value="Aqu2.1.05127_001"/>
    <property type="gene ID" value="Aqu2.1.05127"/>
</dbReference>
<dbReference type="InterPro" id="IPR011993">
    <property type="entry name" value="PH-like_dom_sf"/>
</dbReference>
<dbReference type="InterPro" id="IPR023362">
    <property type="entry name" value="PH-BEACH_dom"/>
</dbReference>
<feature type="domain" description="BEACH-type PH" evidence="1">
    <location>
        <begin position="156"/>
        <end position="262"/>
    </location>
</feature>
<accession>A0A1X7SSK5</accession>
<dbReference type="eggNOG" id="KOG1787">
    <property type="taxonomic scope" value="Eukaryota"/>
</dbReference>
<sequence>MNVSQSIKSNQEISTNIFTKYEEGLSLFISDIIKDTLVDRKMKKAELLRHAQTAEALWRKLSPMVDNCGSFDFTPLKHSLLWRLDLKEDSHRRRLKTLPNHNGSTHSNAVRSNPEQLAMEHKSSFDPNLLLSPLPTDEDRLTDERVGDEEGDMIIENKETPQVSLDCSMIFLSYVLPGTLSFTKQHFTFTADDSSTECNKVSQICDYCPLSDQWLLLSVTAVFSRYYIHQFKALEIFFNDKSSIFIVLKSPSDRKTVINLLPKVGIGPNYGLPQTR</sequence>
<dbReference type="GO" id="GO:0008104">
    <property type="term" value="P:intracellular protein localization"/>
    <property type="evidence" value="ECO:0007669"/>
    <property type="project" value="TreeGrafter"/>
</dbReference>
<protein>
    <recommendedName>
        <fullName evidence="1">BEACH-type PH domain-containing protein</fullName>
    </recommendedName>
</protein>